<dbReference type="CDD" id="cd09272">
    <property type="entry name" value="RNase_HI_RT_Ty1"/>
    <property type="match status" value="1"/>
</dbReference>
<feature type="region of interest" description="Disordered" evidence="6">
    <location>
        <begin position="3058"/>
        <end position="3080"/>
    </location>
</feature>
<feature type="compositionally biased region" description="Basic and acidic residues" evidence="6">
    <location>
        <begin position="1639"/>
        <end position="1651"/>
    </location>
</feature>
<evidence type="ECO:0000256" key="5">
    <source>
        <dbReference type="RuleBase" id="RU362114"/>
    </source>
</evidence>
<feature type="domain" description="Integrase catalytic" evidence="7">
    <location>
        <begin position="2461"/>
        <end position="2647"/>
    </location>
</feature>
<feature type="compositionally biased region" description="Low complexity" evidence="6">
    <location>
        <begin position="1671"/>
        <end position="1681"/>
    </location>
</feature>
<feature type="non-terminal residue" evidence="9">
    <location>
        <position position="1"/>
    </location>
</feature>
<dbReference type="GO" id="GO:0003950">
    <property type="term" value="F:NAD+ poly-ADP-ribosyltransferase activity"/>
    <property type="evidence" value="ECO:0007669"/>
    <property type="project" value="UniProtKB-UniRule"/>
</dbReference>
<evidence type="ECO:0000259" key="7">
    <source>
        <dbReference type="PROSITE" id="PS50994"/>
    </source>
</evidence>
<dbReference type="SUPFAM" id="SSF56399">
    <property type="entry name" value="ADP-ribosylation"/>
    <property type="match status" value="1"/>
</dbReference>
<dbReference type="GO" id="GO:0015074">
    <property type="term" value="P:DNA integration"/>
    <property type="evidence" value="ECO:0007669"/>
    <property type="project" value="InterPro"/>
</dbReference>
<feature type="compositionally biased region" description="Basic residues" evidence="6">
    <location>
        <begin position="2704"/>
        <end position="2714"/>
    </location>
</feature>
<dbReference type="Pfam" id="PF00644">
    <property type="entry name" value="PARP"/>
    <property type="match status" value="1"/>
</dbReference>
<dbReference type="InterPro" id="IPR001584">
    <property type="entry name" value="Integrase_cat-core"/>
</dbReference>
<feature type="region of interest" description="Disordered" evidence="6">
    <location>
        <begin position="1"/>
        <end position="23"/>
    </location>
</feature>
<evidence type="ECO:0000256" key="6">
    <source>
        <dbReference type="SAM" id="MobiDB-lite"/>
    </source>
</evidence>
<evidence type="ECO:0000256" key="2">
    <source>
        <dbReference type="ARBA" id="ARBA00022679"/>
    </source>
</evidence>
<evidence type="ECO:0000256" key="3">
    <source>
        <dbReference type="ARBA" id="ARBA00022695"/>
    </source>
</evidence>
<evidence type="ECO:0000313" key="10">
    <source>
        <dbReference type="Proteomes" id="UP000186817"/>
    </source>
</evidence>
<reference evidence="9 10" key="1">
    <citation type="submission" date="2016-02" db="EMBL/GenBank/DDBJ databases">
        <title>Genome analysis of coral dinoflagellate symbionts highlights evolutionary adaptations to a symbiotic lifestyle.</title>
        <authorList>
            <person name="Aranda M."/>
            <person name="Li Y."/>
            <person name="Liew Y.J."/>
            <person name="Baumgarten S."/>
            <person name="Simakov O."/>
            <person name="Wilson M."/>
            <person name="Piel J."/>
            <person name="Ashoor H."/>
            <person name="Bougouffa S."/>
            <person name="Bajic V.B."/>
            <person name="Ryu T."/>
            <person name="Ravasi T."/>
            <person name="Bayer T."/>
            <person name="Micklem G."/>
            <person name="Kim H."/>
            <person name="Bhak J."/>
            <person name="Lajeunesse T.C."/>
            <person name="Voolstra C.R."/>
        </authorList>
    </citation>
    <scope>NUCLEOTIDE SEQUENCE [LARGE SCALE GENOMIC DNA]</scope>
    <source>
        <strain evidence="9 10">CCMP2467</strain>
    </source>
</reference>
<feature type="region of interest" description="Disordered" evidence="6">
    <location>
        <begin position="2704"/>
        <end position="2756"/>
    </location>
</feature>
<proteinExistence type="predicted"/>
<evidence type="ECO:0000256" key="1">
    <source>
        <dbReference type="ARBA" id="ARBA00022676"/>
    </source>
</evidence>
<dbReference type="InterPro" id="IPR043502">
    <property type="entry name" value="DNA/RNA_pol_sf"/>
</dbReference>
<feature type="region of interest" description="Disordered" evidence="6">
    <location>
        <begin position="1592"/>
        <end position="1831"/>
    </location>
</feature>
<feature type="domain" description="PARP catalytic" evidence="8">
    <location>
        <begin position="3927"/>
        <end position="4189"/>
    </location>
</feature>
<feature type="region of interest" description="Disordered" evidence="6">
    <location>
        <begin position="1487"/>
        <end position="1523"/>
    </location>
</feature>
<gene>
    <name evidence="9" type="primary">PARP6</name>
    <name evidence="9" type="ORF">AK812_SmicGene43499</name>
</gene>
<keyword evidence="1 5" id="KW-0328">Glycosyltransferase</keyword>
<feature type="region of interest" description="Disordered" evidence="6">
    <location>
        <begin position="3413"/>
        <end position="3432"/>
    </location>
</feature>
<dbReference type="PROSITE" id="PS50994">
    <property type="entry name" value="INTEGRASE"/>
    <property type="match status" value="1"/>
</dbReference>
<feature type="region of interest" description="Disordered" evidence="6">
    <location>
        <begin position="1906"/>
        <end position="1926"/>
    </location>
</feature>
<dbReference type="PANTHER" id="PTHR21328">
    <property type="entry name" value="POLY ADP-RIBOSE POLYMERASE FAMILY, MEMBER PARP"/>
    <property type="match status" value="1"/>
</dbReference>
<feature type="compositionally biased region" description="Low complexity" evidence="6">
    <location>
        <begin position="1848"/>
        <end position="1860"/>
    </location>
</feature>
<name>A0A1Q9C0W0_SYMMI</name>
<feature type="compositionally biased region" description="Basic and acidic residues" evidence="6">
    <location>
        <begin position="1762"/>
        <end position="1771"/>
    </location>
</feature>
<feature type="region of interest" description="Disordered" evidence="6">
    <location>
        <begin position="1846"/>
        <end position="1888"/>
    </location>
</feature>
<dbReference type="EMBL" id="LSRX01001992">
    <property type="protein sequence ID" value="OLP76552.1"/>
    <property type="molecule type" value="Genomic_DNA"/>
</dbReference>
<dbReference type="SUPFAM" id="SSF56672">
    <property type="entry name" value="DNA/RNA polymerases"/>
    <property type="match status" value="1"/>
</dbReference>
<feature type="compositionally biased region" description="Low complexity" evidence="6">
    <location>
        <begin position="1487"/>
        <end position="1499"/>
    </location>
</feature>
<feature type="region of interest" description="Disordered" evidence="6">
    <location>
        <begin position="2118"/>
        <end position="2181"/>
    </location>
</feature>
<dbReference type="GO" id="GO:0016779">
    <property type="term" value="F:nucleotidyltransferase activity"/>
    <property type="evidence" value="ECO:0007669"/>
    <property type="project" value="UniProtKB-KW"/>
</dbReference>
<evidence type="ECO:0000259" key="8">
    <source>
        <dbReference type="PROSITE" id="PS51059"/>
    </source>
</evidence>
<dbReference type="PROSITE" id="PS51059">
    <property type="entry name" value="PARP_CATALYTIC"/>
    <property type="match status" value="1"/>
</dbReference>
<evidence type="ECO:0000313" key="9">
    <source>
        <dbReference type="EMBL" id="OLP76552.1"/>
    </source>
</evidence>
<protein>
    <recommendedName>
        <fullName evidence="5">Poly [ADP-ribose] polymerase</fullName>
        <shortName evidence="5">PARP</shortName>
        <ecNumber evidence="5">2.4.2.-</ecNumber>
    </recommendedName>
</protein>
<dbReference type="InterPro" id="IPR012317">
    <property type="entry name" value="Poly(ADP-ribose)pol_cat_dom"/>
</dbReference>
<sequence length="4189" mass="464458">DKTIAATTHASQTPDKTVSATTHASQTPKPVFIELRVIWVHVDVVPQPGATTPLAEATDQPADNPCRFFLFGVYRSPEAFLREASLLKHPFDVARALPDGMMKALYTVLVDGPVAVVRTRLEKLKLWNTWAKELEPAEARLKANMPASVRQVLKGKRTLLLQKIADSLNWPDKDLHKDLTEGFKLTGYLDCTGVFQPDEKPAYSTEQDFWDASAVFRDSLWDKVASQGDQDYSQALWDLTIEESDQQGKGWLVGPLSRSQLDAMFPEGWSPCRRFAVWQGKWRPIDDFSECGVNACFGCFERISLKALDEITWACVQILKCSAARGDVSFTLNDGTVLRGKVHSAWGDAERIKPLSKTYDLKSAYKQMALHPSERRKAVIILREPASQEVKAFVCNTLPFGSSASVMHFNRVSLLLQRIMWEMCLIAACYYDDFPSVMPAMLSEGSDKIVHTVMQLLGYDMAIDKETPFSEASEMLGVVLDSRDPSAVCLRNRPDKSESMCESLGKILESRSVSSRELPSMLGRLQFLESQLFGRMGKLALADLRQVERSSLPAVPLDDTHLDALKLLRSRLLQGRPRQIVVSAAARPVLLFTDGACEPAGDSFVTTIGGVLVVPGQVARVFGSHVPGSLVSQWAERSKHVIGQTELYAVLIARTLWADQLNDSRCIAFVDHTGVHSACINGSSSDKDAGRSSLFLADGSAIALSWLGRKADIAALQPLLQASFIKAFLTQPTADRKEALPLPLAVVVEWEKYICSPHCPQDLRLFLGGLLLALHGGLSRPSSIYAKPMAYSQSLAAMRHFLTEVLSEAFGVAAAAGRQPRGQSFQATCTMRVPVSVTVPEVIDGQAPWPLQGLPLGSRLLNSRTVTGEGGEEGVREVKFGIFRTPDSFLREALKMRHPFDEPSTSDMGNVRAMQVVLERGVEGTKNLRQKTLDYYRRRELELRADEEALKATMDPQVREVMTGKNLLLFQEMARDAGVEDPYLFEDLTRGFRFDRLAASVWQFPKKLKPAVLDESQLKATARWSKHLVEASCKKASPDLDVARAVWAETQVEKSWMKGPFSWVRSVDDLSEFLINSAVTETEKITLEGIDHIVSLARFFLGATTAGVATFRLPASDGQWVTGSLHSDWRRGKARLLRGRALDLKAAYKQLARHPKEGWVSIVAVLNPDSGEVSYFEAVALPFGAVSAVTGFNRAARALRRILSILFSLVTTNFYDDFCQLELEPLQESAREIAEEVLGLLGWKIAQGAKALPFDRVFNMLGATISFERAAKGDVLVKNKPGRLEAIEEVVMQCVTERRCDRKRMLSIKGKLLFAAGHVFGHCAQLATQLISHRGNDRHPGREHVDDLLNALLFALETLKSGGPRCVGAWSQQPPVLIFTDGACEQEGNLVTHGALLFDPATGRKEVFGDHVPKCLVERWKSGGKKQVIFFAEIFPVVVAKATWKDVVQGRRVLFFLDNEGARFTFIRSYSAQVNATDLLMISARANNSPAGSPASSSPEVLVDGCGSPRPKGDILRQDRDEEDWNRDRWRSRTWWETAEQDQHWSWQQDTWQQDGQDWDQRNSWQYEAWGQDSQDPTDPWQGWEGVAAWNERQAARSDSSRRPRSPAQEPASGSRAREDPPPKEGVSLVGKTPAGIHLEGRRVEKEEHSRYSLGAEAPAPLDPVGEESAESTSESSSSSSSEDEPEPLPAAASPAVSQQAERIRAVRLESSESEGKPSGPFSPSPPKDPRVPPPRPRNKAAREEPPKKAAKPEPAQVPEPRTPEQQRVPEPRTPPEAATEPEPAPAEPQQEVAEPEPTAEATASYGAFVVVKEEPDFSEDEAVPQASPPAEVSWVFVRDLLDEAAVDAEAPTSPAQAPEEAPPQERVDPPKRAAAAMTTPRGAQPAPLTEAAVGRQLAELTAALQRAEASHREMQREAPPSGRSQDDWERFVWQLETYAALVDSSFPGHLEEARRESDEGEEAVESEEYRQLSVKLFGMLVSLVSECPPALKMARGIRRQDGFLLWRQLWREFHPEQANRGLIWRRALLSPKFPSKESEFSAALQEWESDLAKYEAEFGVDKAISDEDKRALLMVESPSALKQHIAMTAGKLTKYEDVRGLVVSYLQAKRVWTPSGAYAQPAGRRHHDPDAMDIGKVGDAKGKDGKGKGKGKGKEDKGKGKDQKGKEEKGKDTQKGKEKDKCPICWRTGHTVKECWYNAKGKGKGAHQKGGVHAVSDDTASQLSAGPSASVAGSTATTAVTTKPGVRHISDQKMRILAIAGERQGYLLADTGATVSVCRPEAFLEPVNTAARQTLYSVDDTPLDTKGTVEPVLKLGRRSRQEAKTTFQVVGGITDDILSVNRAVDAGARVVFDAAGSYIEWEDGSRADFIRSGRQFLMPYTCAHRQHKRARVAAVGEEEHYPDDPEAQAVADFARAEAAAEEERRELAADPGGSLESGPPPPDPEPVTESVPVEPPAHAQAWCPECVQGLEAVVQMDYTFYSRGAQQRLAPVDESILVTVLTLVDRDTGWPCSVQVPKKGAECGNFVLDTVEQYLNTLGHSRVTLQIDSEGSLRSVATAIRTRMGPQKVKVRESPPYSHQSQGAVEGEHSLLAGLVRTWLIWFQVKTTDKMTPYKIVNGVEYLSSICRFGETVMAKLPKPGTKAQRRWIRGLWVGKLDRDNTNIILTECGALSVRSVRRLPAEAQANRTLMGSAAGVPLALRPARRQPRQGHRSARDLMKGGWGKEAPNAKERGARQKSSWAKIESWASADDPAQTQQRLASVMELLDSAPDPAQIQQARLDQLRKLWRLKAFTPIHKKDKPTAAQTFHYKWVDKVKEGVAKSRFTCADVKRAYTAEQEQDLRVFVPTPTPEAHALLEITALQKGCAMRTFDIVAAFLIGQDRGAQEEKWVYMRPPPEWRPIWEEWVREQPPAHQARLWGQFNEMLFRLDGNLYGRRTAGSVYRDELEEVLCVKLKETGRYDFKRGVKDPCVYRCLKTGIVVVHHIDDGRCAGDAASLNKLLDEDLTAHCEITTGPLEAEGVSVEVLGKTKTRLPGCILTAPDPKHAENIIKALGLKPGEKSPVPSRKPDLGDTTPLEAGDAARYRSAVGSGIYLSADRRDIQYAVKELARHMAALRRCDMNQAMMLGRYLQQQPSLVRVTTLDPEAHDGPLQLDVFCDSDWGGCVETRRSTDCHVVVLVGGAVVITSTQTQPGLRATSSPDAELRGISRACREAVFVHDLAVLDFGLTVEVPRIWSDSSTGITAAKRIGPGTKLRHLDVSEFYVQGAVQAGKALLRKVKGTENPANYLTKHPKTGNEVAQALPSLAMVDPNQVAGNTASERHSVKLVRANPPSQWKPVLPFKPSLAIGSAIVAQQILGVKAQPREEELIQWTLHATMLLGLMTWLVLLWFVCRRRATGCCSRVLQRWRQQETQQPEHEPSESEEEPVVQTPPVAVENLFRTPVRVEPPRDLRPPAPEPEPLDMVRRVQPLRRQSLPKRRRRLQPGARLPPVPQHNFGEMYYDELCRVTNFAEQVQEALRDAYGDVVPQHLEDLASQIGVGSLQPRWSLTAMSLRSREVIQEDVRDARERFVAVADKRLCRLDIEEDTIVFEVLGLEGDFTAFLSDPYPMESTVVYGPDDFELHTSGTVQDTILAVMSELTSRKSRRLREDSSASEEDMDWIVTDRPPEPALQSDLDSVQKLFGDRSVEITQLCPQTYRVRVYVPIRCAVLDTRVSSAWGFKPDIPICVELCLPASGYAFGVVKPYMLTQIRQEGFPEFALEKQLMQILTDFCLVCGCTALEGFESGGDDILEDDSPDKLYRRFKLKKQRLTLEALADKELGFLSCLGRYLQLRMPTLHEYCAICDSPFMLPPMMMRAVCPRELCTYQFGEFGSKITSAEGMNNHAEVVDLLVCMLLAAAKSSRRHLILDPFPNVSVGEQLREAAHSNRKAFVSVGGGLRVVLHPDSKDFSKLETYVQELQSIRARVGNQLGASWSAKTSSMSAEAAALLKWTVASNRSFLAPLQDNERIEAFRTPFQYLLISAPPDKEARFQELKKQFRTSFAFHGSSSENWHSILRNGLKNASNTKLMTCGAAHGPGIYLSTASSCSMGYTRYSPAVSEEVVALKRQKTGNRFVDNQRGLVMMAVCEVVEDPSRLRKPNSQIWVAGEEELVCTRFFLVFSEADHFNLNVSTLELDKEIRALVERSR</sequence>
<feature type="compositionally biased region" description="Basic and acidic residues" evidence="6">
    <location>
        <begin position="1702"/>
        <end position="1716"/>
    </location>
</feature>
<dbReference type="Gene3D" id="3.90.228.10">
    <property type="match status" value="1"/>
</dbReference>
<feature type="region of interest" description="Disordered" evidence="6">
    <location>
        <begin position="3476"/>
        <end position="3495"/>
    </location>
</feature>
<feature type="region of interest" description="Disordered" evidence="6">
    <location>
        <begin position="2421"/>
        <end position="2456"/>
    </location>
</feature>
<feature type="compositionally biased region" description="Basic and acidic residues" evidence="6">
    <location>
        <begin position="1511"/>
        <end position="1523"/>
    </location>
</feature>
<keyword evidence="10" id="KW-1185">Reference proteome</keyword>
<comment type="caution">
    <text evidence="9">The sequence shown here is derived from an EMBL/GenBank/DDBJ whole genome shotgun (WGS) entry which is preliminary data.</text>
</comment>
<evidence type="ECO:0000256" key="4">
    <source>
        <dbReference type="ARBA" id="ARBA00023027"/>
    </source>
</evidence>
<feature type="compositionally biased region" description="Basic and acidic residues" evidence="6">
    <location>
        <begin position="1741"/>
        <end position="1752"/>
    </location>
</feature>
<keyword evidence="2 5" id="KW-0808">Transferase</keyword>
<dbReference type="OrthoDB" id="413066at2759"/>
<feature type="compositionally biased region" description="Low complexity" evidence="6">
    <location>
        <begin position="1776"/>
        <end position="1804"/>
    </location>
</feature>
<feature type="compositionally biased region" description="Basic and acidic residues" evidence="6">
    <location>
        <begin position="2137"/>
        <end position="2181"/>
    </location>
</feature>
<dbReference type="EC" id="2.4.2.-" evidence="5"/>
<organism evidence="9 10">
    <name type="scientific">Symbiodinium microadriaticum</name>
    <name type="common">Dinoflagellate</name>
    <name type="synonym">Zooxanthella microadriatica</name>
    <dbReference type="NCBI Taxonomy" id="2951"/>
    <lineage>
        <taxon>Eukaryota</taxon>
        <taxon>Sar</taxon>
        <taxon>Alveolata</taxon>
        <taxon>Dinophyceae</taxon>
        <taxon>Suessiales</taxon>
        <taxon>Symbiodiniaceae</taxon>
        <taxon>Symbiodinium</taxon>
    </lineage>
</organism>
<keyword evidence="3" id="KW-0548">Nucleotidyltransferase</keyword>
<keyword evidence="4 5" id="KW-0520">NAD</keyword>
<accession>A0A1Q9C0W0</accession>
<dbReference type="InterPro" id="IPR051838">
    <property type="entry name" value="ARTD_PARP"/>
</dbReference>
<dbReference type="Proteomes" id="UP000186817">
    <property type="component" value="Unassembled WGS sequence"/>
</dbReference>
<feature type="compositionally biased region" description="Pro residues" evidence="6">
    <location>
        <begin position="1721"/>
        <end position="1736"/>
    </location>
</feature>